<protein>
    <recommendedName>
        <fullName evidence="1">F-box domain-containing protein</fullName>
    </recommendedName>
</protein>
<evidence type="ECO:0000259" key="1">
    <source>
        <dbReference type="PROSITE" id="PS50181"/>
    </source>
</evidence>
<organism evidence="2 3">
    <name type="scientific">Heterodermia speciosa</name>
    <dbReference type="NCBI Taxonomy" id="116794"/>
    <lineage>
        <taxon>Eukaryota</taxon>
        <taxon>Fungi</taxon>
        <taxon>Dikarya</taxon>
        <taxon>Ascomycota</taxon>
        <taxon>Pezizomycotina</taxon>
        <taxon>Lecanoromycetes</taxon>
        <taxon>OSLEUM clade</taxon>
        <taxon>Lecanoromycetidae</taxon>
        <taxon>Caliciales</taxon>
        <taxon>Physciaceae</taxon>
        <taxon>Heterodermia</taxon>
    </lineage>
</organism>
<evidence type="ECO:0000313" key="3">
    <source>
        <dbReference type="Proteomes" id="UP000664521"/>
    </source>
</evidence>
<keyword evidence="3" id="KW-1185">Reference proteome</keyword>
<sequence length="322" mass="36452">MAQPVSLLTLPDELLLWVLSYLSDEQDALSAIACACHKLQDLAEPFIYASKLITQGSQLSRLSDALATRKERVQWVHGLDLRCRHTHTEGMSLMDTLLPSLVNLRELTIESPWCNQSAESPEAWSDLLESYARIFRDASVLARPYHGGPEQPLARLQSCTLHWSGARTRTWPLKQAAALFLHPTLCELTISSADAEEASFDIPFNTYRGSTRLRQLTLIQCSIPLAMMKSLLSLPSALQSLYITTHRFLRQEMNRISLAHLIRILAVHQPKLESLTYSNALESQSHDQIEGPKFDLSQLKKLKYLALPYDDGNRFWQLSDLI</sequence>
<evidence type="ECO:0000313" key="2">
    <source>
        <dbReference type="EMBL" id="CAF9926283.1"/>
    </source>
</evidence>
<dbReference type="PROSITE" id="PS50181">
    <property type="entry name" value="FBOX"/>
    <property type="match status" value="1"/>
</dbReference>
<proteinExistence type="predicted"/>
<name>A0A8H3FKK8_9LECA</name>
<gene>
    <name evidence="2" type="ORF">HETSPECPRED_006293</name>
</gene>
<dbReference type="EMBL" id="CAJPDS010000041">
    <property type="protein sequence ID" value="CAF9926283.1"/>
    <property type="molecule type" value="Genomic_DNA"/>
</dbReference>
<accession>A0A8H3FKK8</accession>
<dbReference type="Proteomes" id="UP000664521">
    <property type="component" value="Unassembled WGS sequence"/>
</dbReference>
<dbReference type="AlphaFoldDB" id="A0A8H3FKK8"/>
<reference evidence="2" key="1">
    <citation type="submission" date="2021-03" db="EMBL/GenBank/DDBJ databases">
        <authorList>
            <person name="Tagirdzhanova G."/>
        </authorList>
    </citation>
    <scope>NUCLEOTIDE SEQUENCE</scope>
</reference>
<dbReference type="OrthoDB" id="2522477at2759"/>
<dbReference type="SUPFAM" id="SSF81383">
    <property type="entry name" value="F-box domain"/>
    <property type="match status" value="1"/>
</dbReference>
<dbReference type="InterPro" id="IPR001810">
    <property type="entry name" value="F-box_dom"/>
</dbReference>
<dbReference type="InterPro" id="IPR032675">
    <property type="entry name" value="LRR_dom_sf"/>
</dbReference>
<dbReference type="Gene3D" id="3.80.10.10">
    <property type="entry name" value="Ribonuclease Inhibitor"/>
    <property type="match status" value="1"/>
</dbReference>
<feature type="domain" description="F-box" evidence="1">
    <location>
        <begin position="4"/>
        <end position="52"/>
    </location>
</feature>
<dbReference type="InterPro" id="IPR036047">
    <property type="entry name" value="F-box-like_dom_sf"/>
</dbReference>
<dbReference type="SUPFAM" id="SSF52047">
    <property type="entry name" value="RNI-like"/>
    <property type="match status" value="1"/>
</dbReference>
<comment type="caution">
    <text evidence="2">The sequence shown here is derived from an EMBL/GenBank/DDBJ whole genome shotgun (WGS) entry which is preliminary data.</text>
</comment>